<dbReference type="InterPro" id="IPR014878">
    <property type="entry name" value="THAP4-like_heme-bd"/>
</dbReference>
<evidence type="ECO:0000313" key="3">
    <source>
        <dbReference type="EMBL" id="VFJ70825.1"/>
    </source>
</evidence>
<protein>
    <recommendedName>
        <fullName evidence="1">THAP4-like heme-binding domain-containing protein</fullName>
    </recommendedName>
</protein>
<name>A0A450TGB8_9GAMM</name>
<evidence type="ECO:0000259" key="1">
    <source>
        <dbReference type="Pfam" id="PF08768"/>
    </source>
</evidence>
<feature type="domain" description="THAP4-like heme-binding" evidence="1">
    <location>
        <begin position="8"/>
        <end position="184"/>
    </location>
</feature>
<gene>
    <name evidence="3" type="ORF">BECKFM1743A_GA0114220_105623</name>
    <name evidence="4" type="ORF">BECKFM1743B_GA0114221_107001</name>
    <name evidence="2" type="ORF">BECKFM1743C_GA0114222_104181</name>
</gene>
<dbReference type="EMBL" id="CAADFA010000418">
    <property type="protein sequence ID" value="VFJ66268.1"/>
    <property type="molecule type" value="Genomic_DNA"/>
</dbReference>
<dbReference type="Gene3D" id="2.40.128.20">
    <property type="match status" value="1"/>
</dbReference>
<evidence type="ECO:0000313" key="4">
    <source>
        <dbReference type="EMBL" id="VFK20492.1"/>
    </source>
</evidence>
<proteinExistence type="predicted"/>
<dbReference type="AlphaFoldDB" id="A0A450TGB8"/>
<dbReference type="InterPro" id="IPR012674">
    <property type="entry name" value="Calycin"/>
</dbReference>
<reference evidence="2" key="1">
    <citation type="submission" date="2019-02" db="EMBL/GenBank/DDBJ databases">
        <authorList>
            <person name="Gruber-Vodicka R. H."/>
            <person name="Seah K. B. B."/>
        </authorList>
    </citation>
    <scope>NUCLEOTIDE SEQUENCE</scope>
    <source>
        <strain evidence="3">BECK_BZ163</strain>
        <strain evidence="4">BECK_BZ164</strain>
        <strain evidence="2">BECK_BZ165</strain>
    </source>
</reference>
<dbReference type="EMBL" id="CAADFL010000700">
    <property type="protein sequence ID" value="VFK20492.1"/>
    <property type="molecule type" value="Genomic_DNA"/>
</dbReference>
<organism evidence="2">
    <name type="scientific">Candidatus Kentrum sp. FM</name>
    <dbReference type="NCBI Taxonomy" id="2126340"/>
    <lineage>
        <taxon>Bacteria</taxon>
        <taxon>Pseudomonadati</taxon>
        <taxon>Pseudomonadota</taxon>
        <taxon>Gammaproteobacteria</taxon>
        <taxon>Candidatus Kentrum</taxon>
    </lineage>
</organism>
<dbReference type="SUPFAM" id="SSF50814">
    <property type="entry name" value="Lipocalins"/>
    <property type="match status" value="1"/>
</dbReference>
<sequence length="186" mass="20946">MSDDMVKNLGPLGPLAGTWEGEEGLDISYIHEQEVKTPFREKIVLEPFGPVGNGPQILYALRYSATAWKKETGDAFHEELGYWLWDAGNEQIMRCFMVPRGVTVIAGGTIKEGSKKFTLKAVDGSDTYGVLNNLFLSITHRTVAYTLDLEVLDGNTFRYEEDTELYLPVKREVFHHKDSNKLTKVA</sequence>
<evidence type="ECO:0000313" key="2">
    <source>
        <dbReference type="EMBL" id="VFJ66268.1"/>
    </source>
</evidence>
<dbReference type="Pfam" id="PF08768">
    <property type="entry name" value="THAP4_heme-bd"/>
    <property type="match status" value="1"/>
</dbReference>
<dbReference type="EMBL" id="CAADEZ010000562">
    <property type="protein sequence ID" value="VFJ70825.1"/>
    <property type="molecule type" value="Genomic_DNA"/>
</dbReference>
<accession>A0A450TGB8</accession>